<dbReference type="PANTHER" id="PTHR42655:SF1">
    <property type="entry name" value="GLYCOGEN PHOSPHORYLASE"/>
    <property type="match status" value="1"/>
</dbReference>
<protein>
    <submittedName>
        <fullName evidence="6">Alpha-glucan family phosphorylase</fullName>
    </submittedName>
</protein>
<reference evidence="6" key="1">
    <citation type="journal article" date="2020" name="mSystems">
        <title>Genome- and Community-Level Interaction Insights into Carbon Utilization and Element Cycling Functions of Hydrothermarchaeota in Hydrothermal Sediment.</title>
        <authorList>
            <person name="Zhou Z."/>
            <person name="Liu Y."/>
            <person name="Xu W."/>
            <person name="Pan J."/>
            <person name="Luo Z.H."/>
            <person name="Li M."/>
        </authorList>
    </citation>
    <scope>NUCLEOTIDE SEQUENCE [LARGE SCALE GENOMIC DNA]</scope>
    <source>
        <strain evidence="6">HyVt-577</strain>
    </source>
</reference>
<comment type="catalytic activity">
    <reaction evidence="1">
        <text>[(1-&gt;4)-alpha-D-glucosyl](n) + phosphate = [(1-&gt;4)-alpha-D-glucosyl](n-1) + alpha-D-glucose 1-phosphate</text>
        <dbReference type="Rhea" id="RHEA:41732"/>
        <dbReference type="Rhea" id="RHEA-COMP:9584"/>
        <dbReference type="Rhea" id="RHEA-COMP:9586"/>
        <dbReference type="ChEBI" id="CHEBI:15444"/>
        <dbReference type="ChEBI" id="CHEBI:43474"/>
        <dbReference type="ChEBI" id="CHEBI:58601"/>
        <dbReference type="EC" id="2.4.1.1"/>
    </reaction>
</comment>
<dbReference type="GO" id="GO:0008184">
    <property type="term" value="F:glycogen phosphorylase activity"/>
    <property type="evidence" value="ECO:0007669"/>
    <property type="project" value="InterPro"/>
</dbReference>
<dbReference type="Pfam" id="PF11897">
    <property type="entry name" value="DUF3417"/>
    <property type="match status" value="1"/>
</dbReference>
<evidence type="ECO:0000313" key="6">
    <source>
        <dbReference type="EMBL" id="HGY56616.1"/>
    </source>
</evidence>
<dbReference type="Pfam" id="PF00343">
    <property type="entry name" value="Phosphorylase"/>
    <property type="match status" value="1"/>
</dbReference>
<comment type="caution">
    <text evidence="6">The sequence shown here is derived from an EMBL/GenBank/DDBJ whole genome shotgun (WGS) entry which is preliminary data.</text>
</comment>
<evidence type="ECO:0000256" key="3">
    <source>
        <dbReference type="ARBA" id="ARBA00022533"/>
    </source>
</evidence>
<organism evidence="6">
    <name type="scientific">Caldithrix abyssi</name>
    <dbReference type="NCBI Taxonomy" id="187145"/>
    <lineage>
        <taxon>Bacteria</taxon>
        <taxon>Pseudomonadati</taxon>
        <taxon>Calditrichota</taxon>
        <taxon>Calditrichia</taxon>
        <taxon>Calditrichales</taxon>
        <taxon>Calditrichaceae</taxon>
        <taxon>Caldithrix</taxon>
    </lineage>
</organism>
<evidence type="ECO:0000256" key="2">
    <source>
        <dbReference type="ARBA" id="ARBA00006047"/>
    </source>
</evidence>
<keyword evidence="4" id="KW-0663">Pyridoxal phosphate</keyword>
<feature type="domain" description="DUF3417" evidence="5">
    <location>
        <begin position="7"/>
        <end position="116"/>
    </location>
</feature>
<sequence length="850" mass="99146">MNRRFNLPENLQPLEDLAYNLWFSWNPEARDLYRDIDLDLWRRVGRNPVAFLAKVDPEKLETFNEDAAFVGRLQLVYKRFRDYLNENDTRFKKEYPSLTNQLVAYFSAEYGIHESLPNYAGGLGILAGDHCKTASDLGLPFVAVGLMYKHAYFTQKIDENGNQQEEYRILDHDQLPVTLVKDESGKPILVSVPILDHNVYIQIWQVKVGRISLYLLDTSVDKNSDDDKEIIHSLYGGTRDTRMKQEIILGIGGLRALRKLGLQPTVFHMNEGHSAFLGLERLYELMNAGLSFRMALEFVRSTTLFTTHTPIPAGNEAFSFEMMERYFSNFWPELEISDDYFFDLGRDVNVHQHESFSLTVLALNLSYMANGVSKLHGEVSRKMWCKVFPGIPIEEVPIGHITNGVHVESWLHREMIALFDKYLDEDWRLHIHEQQYWDKVKEIPDEVFWDTMQKMKRSMTDHLRRLYAERLQRYPETAEAFPPPDKVLDENVLTIGFARRFAPYKRATLMFRDVERLKKILNDPERPVQVLFSGKAHPHNEAGKELIRTINQYAKEKEFLGRVIFIENYSINISRSMVSGVDLWLNNPRRPLEASGTSGQKVPINGGINFSVLDGWWPEGYNGENGWTIGRALELPDSDEQDREDAESLYTTLESEIIPLYYNRDKAGIPHGWVKKAKESLRSLLTPFSTHTMVWNYIQKYYVPGMKRNILYTENDFAGLFRFYRWQNRMRRHWKNLSLKYMSDDAMSEDVRILSAGENREISVKICMDGLKPEELKVELVLERQDSIKQHADMEIHPMGLIGKVDDDVYEYRARVTAKSNTSYRFNCRVIPTHPDLFHPMETRLIKWLD</sequence>
<dbReference type="InterPro" id="IPR024517">
    <property type="entry name" value="Glycogen_phosphorylase_DUF3417"/>
</dbReference>
<dbReference type="PANTHER" id="PTHR42655">
    <property type="entry name" value="GLYCOGEN PHOSPHORYLASE"/>
    <property type="match status" value="1"/>
</dbReference>
<dbReference type="GO" id="GO:0030170">
    <property type="term" value="F:pyridoxal phosphate binding"/>
    <property type="evidence" value="ECO:0007669"/>
    <property type="project" value="InterPro"/>
</dbReference>
<keyword evidence="3" id="KW-0021">Allosteric enzyme</keyword>
<dbReference type="NCBIfam" id="TIGR02094">
    <property type="entry name" value="more_P_ylases"/>
    <property type="match status" value="1"/>
</dbReference>
<dbReference type="Gene3D" id="3.40.50.2000">
    <property type="entry name" value="Glycogen Phosphorylase B"/>
    <property type="match status" value="3"/>
</dbReference>
<gene>
    <name evidence="6" type="primary">glgP</name>
    <name evidence="6" type="ORF">ENK44_12980</name>
</gene>
<evidence type="ECO:0000256" key="1">
    <source>
        <dbReference type="ARBA" id="ARBA00001275"/>
    </source>
</evidence>
<dbReference type="InterPro" id="IPR011834">
    <property type="entry name" value="Agluc_phsphrylas"/>
</dbReference>
<dbReference type="AlphaFoldDB" id="A0A7V4U250"/>
<dbReference type="Proteomes" id="UP000885779">
    <property type="component" value="Unassembled WGS sequence"/>
</dbReference>
<evidence type="ECO:0000256" key="4">
    <source>
        <dbReference type="PIRSR" id="PIRSR000460-1"/>
    </source>
</evidence>
<dbReference type="PIRSF" id="PIRSF000460">
    <property type="entry name" value="Pprylas_GlgP"/>
    <property type="match status" value="1"/>
</dbReference>
<dbReference type="SUPFAM" id="SSF53756">
    <property type="entry name" value="UDP-Glycosyltransferase/glycogen phosphorylase"/>
    <property type="match status" value="1"/>
</dbReference>
<dbReference type="GO" id="GO:0005975">
    <property type="term" value="P:carbohydrate metabolic process"/>
    <property type="evidence" value="ECO:0007669"/>
    <property type="project" value="InterPro"/>
</dbReference>
<comment type="similarity">
    <text evidence="2">Belongs to the glycogen phosphorylase family.</text>
</comment>
<name>A0A7V4U250_CALAY</name>
<evidence type="ECO:0000259" key="5">
    <source>
        <dbReference type="Pfam" id="PF11897"/>
    </source>
</evidence>
<dbReference type="EMBL" id="DRQG01000118">
    <property type="protein sequence ID" value="HGY56616.1"/>
    <property type="molecule type" value="Genomic_DNA"/>
</dbReference>
<feature type="modified residue" description="N6-(pyridoxal phosphate)lysine" evidence="4">
    <location>
        <position position="601"/>
    </location>
</feature>
<dbReference type="InterPro" id="IPR052182">
    <property type="entry name" value="Glycogen/Maltodextrin_Phosph"/>
</dbReference>
<dbReference type="InterPro" id="IPR000811">
    <property type="entry name" value="Glyco_trans_35"/>
</dbReference>
<accession>A0A7V4U250</accession>
<proteinExistence type="inferred from homology"/>